<name>A0ABN1JV11_9CLOT</name>
<comment type="caution">
    <text evidence="5">The sequence shown here is derived from an EMBL/GenBank/DDBJ whole genome shotgun (WGS) entry which is preliminary data.</text>
</comment>
<evidence type="ECO:0000313" key="6">
    <source>
        <dbReference type="Proteomes" id="UP001501510"/>
    </source>
</evidence>
<dbReference type="InterPro" id="IPR005144">
    <property type="entry name" value="ATP-cone_dom"/>
</dbReference>
<dbReference type="Pfam" id="PF03477">
    <property type="entry name" value="ATP-cone"/>
    <property type="match status" value="1"/>
</dbReference>
<keyword evidence="6" id="KW-1185">Reference proteome</keyword>
<dbReference type="Proteomes" id="UP001501510">
    <property type="component" value="Unassembled WGS sequence"/>
</dbReference>
<feature type="domain" description="ATP-cone" evidence="4">
    <location>
        <begin position="1"/>
        <end position="87"/>
    </location>
</feature>
<keyword evidence="1 3" id="KW-0547">Nucleotide-binding</keyword>
<dbReference type="RefSeq" id="WP_343763965.1">
    <property type="nucleotide sequence ID" value="NZ_BAAACG010000019.1"/>
</dbReference>
<dbReference type="PROSITE" id="PS51161">
    <property type="entry name" value="ATP_CONE"/>
    <property type="match status" value="1"/>
</dbReference>
<keyword evidence="2 3" id="KW-0067">ATP-binding</keyword>
<evidence type="ECO:0000313" key="5">
    <source>
        <dbReference type="EMBL" id="GAA0747183.1"/>
    </source>
</evidence>
<sequence length="87" mass="10322">MKVIKRDGRLQNFDLDKIKLSIARISEEDERPMNSSDIENISKTINNYILNNYPETINSYEIKDIIVNEMRNYGFGHLANYYENNFI</sequence>
<evidence type="ECO:0000259" key="4">
    <source>
        <dbReference type="PROSITE" id="PS51161"/>
    </source>
</evidence>
<evidence type="ECO:0000256" key="1">
    <source>
        <dbReference type="ARBA" id="ARBA00022741"/>
    </source>
</evidence>
<evidence type="ECO:0000256" key="2">
    <source>
        <dbReference type="ARBA" id="ARBA00022840"/>
    </source>
</evidence>
<accession>A0ABN1JV11</accession>
<protein>
    <recommendedName>
        <fullName evidence="4">ATP-cone domain-containing protein</fullName>
    </recommendedName>
</protein>
<gene>
    <name evidence="5" type="ORF">GCM10008906_35880</name>
</gene>
<evidence type="ECO:0000256" key="3">
    <source>
        <dbReference type="PROSITE-ProRule" id="PRU00492"/>
    </source>
</evidence>
<organism evidence="5 6">
    <name type="scientific">Clostridium oceanicum</name>
    <dbReference type="NCBI Taxonomy" id="1543"/>
    <lineage>
        <taxon>Bacteria</taxon>
        <taxon>Bacillati</taxon>
        <taxon>Bacillota</taxon>
        <taxon>Clostridia</taxon>
        <taxon>Eubacteriales</taxon>
        <taxon>Clostridiaceae</taxon>
        <taxon>Clostridium</taxon>
    </lineage>
</organism>
<dbReference type="EMBL" id="BAAACG010000019">
    <property type="protein sequence ID" value="GAA0747183.1"/>
    <property type="molecule type" value="Genomic_DNA"/>
</dbReference>
<proteinExistence type="predicted"/>
<reference evidence="5 6" key="1">
    <citation type="journal article" date="2019" name="Int. J. Syst. Evol. Microbiol.">
        <title>The Global Catalogue of Microorganisms (GCM) 10K type strain sequencing project: providing services to taxonomists for standard genome sequencing and annotation.</title>
        <authorList>
            <consortium name="The Broad Institute Genomics Platform"/>
            <consortium name="The Broad Institute Genome Sequencing Center for Infectious Disease"/>
            <person name="Wu L."/>
            <person name="Ma J."/>
        </authorList>
    </citation>
    <scope>NUCLEOTIDE SEQUENCE [LARGE SCALE GENOMIC DNA]</scope>
    <source>
        <strain evidence="5 6">JCM 1407</strain>
    </source>
</reference>